<feature type="domain" description="GAG-pre-integrase" evidence="3">
    <location>
        <begin position="2"/>
        <end position="53"/>
    </location>
</feature>
<evidence type="ECO:0000256" key="1">
    <source>
        <dbReference type="SAM" id="MobiDB-lite"/>
    </source>
</evidence>
<dbReference type="Pfam" id="PF07727">
    <property type="entry name" value="RVT_2"/>
    <property type="match status" value="1"/>
</dbReference>
<sequence length="296" mass="33104">MYNVDLKNIVTSGDLTCIFAKATSDESTIWHRRLGHINFKRMNKLVKGIQENFDADKAGKGNVQQYVLFPLWSTGSKDRQNTDDDATLEVKEPESVVHVSPSSSAKTKKHDKTKIEAKGKNHVDTNTFSAAGPSNNVDSLNFEFGGKSSFLDPSQYPDDLDMSALEDITYSDDEEEVGAEADFSKLETNITVSPIPTTRVHKDHPVSQIIGDLSLAPLTRSMTRMVKDQGIDYEDVFTPVEKIEAIRLFLAYASFMVYQMDVKSAFLYGTIEEEVYVCQPLGFEDPDYPDKVTDIC</sequence>
<organism evidence="4">
    <name type="scientific">Tanacetum cinerariifolium</name>
    <name type="common">Dalmatian daisy</name>
    <name type="synonym">Chrysanthemum cinerariifolium</name>
    <dbReference type="NCBI Taxonomy" id="118510"/>
    <lineage>
        <taxon>Eukaryota</taxon>
        <taxon>Viridiplantae</taxon>
        <taxon>Streptophyta</taxon>
        <taxon>Embryophyta</taxon>
        <taxon>Tracheophyta</taxon>
        <taxon>Spermatophyta</taxon>
        <taxon>Magnoliopsida</taxon>
        <taxon>eudicotyledons</taxon>
        <taxon>Gunneridae</taxon>
        <taxon>Pentapetalae</taxon>
        <taxon>asterids</taxon>
        <taxon>campanulids</taxon>
        <taxon>Asterales</taxon>
        <taxon>Asteraceae</taxon>
        <taxon>Asteroideae</taxon>
        <taxon>Anthemideae</taxon>
        <taxon>Anthemidinae</taxon>
        <taxon>Tanacetum</taxon>
    </lineage>
</organism>
<dbReference type="InterPro" id="IPR025724">
    <property type="entry name" value="GAG-pre-integrase_dom"/>
</dbReference>
<name>A0A6L2MJD7_TANCI</name>
<comment type="caution">
    <text evidence="4">The sequence shown here is derived from an EMBL/GenBank/DDBJ whole genome shotgun (WGS) entry which is preliminary data.</text>
</comment>
<feature type="region of interest" description="Disordered" evidence="1">
    <location>
        <begin position="90"/>
        <end position="115"/>
    </location>
</feature>
<evidence type="ECO:0000259" key="2">
    <source>
        <dbReference type="Pfam" id="PF07727"/>
    </source>
</evidence>
<gene>
    <name evidence="4" type="ORF">Tci_046031</name>
</gene>
<reference evidence="4" key="1">
    <citation type="journal article" date="2019" name="Sci. Rep.">
        <title>Draft genome of Tanacetum cinerariifolium, the natural source of mosquito coil.</title>
        <authorList>
            <person name="Yamashiro T."/>
            <person name="Shiraishi A."/>
            <person name="Satake H."/>
            <person name="Nakayama K."/>
        </authorList>
    </citation>
    <scope>NUCLEOTIDE SEQUENCE</scope>
</reference>
<dbReference type="Pfam" id="PF13976">
    <property type="entry name" value="gag_pre-integrs"/>
    <property type="match status" value="1"/>
</dbReference>
<accession>A0A6L2MJD7</accession>
<dbReference type="InterPro" id="IPR013103">
    <property type="entry name" value="RVT_2"/>
</dbReference>
<feature type="domain" description="Reverse transcriptase Ty1/copia-type" evidence="2">
    <location>
        <begin position="226"/>
        <end position="293"/>
    </location>
</feature>
<dbReference type="AlphaFoldDB" id="A0A6L2MJD7"/>
<evidence type="ECO:0000259" key="3">
    <source>
        <dbReference type="Pfam" id="PF13976"/>
    </source>
</evidence>
<dbReference type="EMBL" id="BKCJ010006811">
    <property type="protein sequence ID" value="GEU74053.1"/>
    <property type="molecule type" value="Genomic_DNA"/>
</dbReference>
<protein>
    <submittedName>
        <fullName evidence="4">Putative ribonuclease H-like domain-containing protein</fullName>
    </submittedName>
</protein>
<proteinExistence type="predicted"/>
<evidence type="ECO:0000313" key="4">
    <source>
        <dbReference type="EMBL" id="GEU74053.1"/>
    </source>
</evidence>